<evidence type="ECO:0000313" key="2">
    <source>
        <dbReference type="Proteomes" id="UP000605970"/>
    </source>
</evidence>
<reference evidence="1" key="1">
    <citation type="journal article" date="2020" name="Ecol. Evol.">
        <title>Genome structure and content of the rice root-knot nematode (Meloidogyne graminicola).</title>
        <authorList>
            <person name="Phan N.T."/>
            <person name="Danchin E.G.J."/>
            <person name="Klopp C."/>
            <person name="Perfus-Barbeoch L."/>
            <person name="Kozlowski D.K."/>
            <person name="Koutsovoulos G.D."/>
            <person name="Lopez-Roques C."/>
            <person name="Bouchez O."/>
            <person name="Zahm M."/>
            <person name="Besnard G."/>
            <person name="Bellafiore S."/>
        </authorList>
    </citation>
    <scope>NUCLEOTIDE SEQUENCE</scope>
    <source>
        <strain evidence="1">VN-18</strain>
    </source>
</reference>
<feature type="non-terminal residue" evidence="1">
    <location>
        <position position="1"/>
    </location>
</feature>
<dbReference type="EMBL" id="JABEBT010000004">
    <property type="protein sequence ID" value="KAF7639508.1"/>
    <property type="molecule type" value="Genomic_DNA"/>
</dbReference>
<organism evidence="1 2">
    <name type="scientific">Meloidogyne graminicola</name>
    <dbReference type="NCBI Taxonomy" id="189291"/>
    <lineage>
        <taxon>Eukaryota</taxon>
        <taxon>Metazoa</taxon>
        <taxon>Ecdysozoa</taxon>
        <taxon>Nematoda</taxon>
        <taxon>Chromadorea</taxon>
        <taxon>Rhabditida</taxon>
        <taxon>Tylenchina</taxon>
        <taxon>Tylenchomorpha</taxon>
        <taxon>Tylenchoidea</taxon>
        <taxon>Meloidogynidae</taxon>
        <taxon>Meloidogyninae</taxon>
        <taxon>Meloidogyne</taxon>
    </lineage>
</organism>
<protein>
    <submittedName>
        <fullName evidence="1">Uncharacterized protein</fullName>
    </submittedName>
</protein>
<gene>
    <name evidence="1" type="ORF">Mgra_00000836</name>
</gene>
<sequence>LSTTIFFNKKNIYQSALFGVLKKINTNKQTIYFYLLQ</sequence>
<dbReference type="Proteomes" id="UP000605970">
    <property type="component" value="Unassembled WGS sequence"/>
</dbReference>
<proteinExistence type="predicted"/>
<feature type="non-terminal residue" evidence="1">
    <location>
        <position position="37"/>
    </location>
</feature>
<comment type="caution">
    <text evidence="1">The sequence shown here is derived from an EMBL/GenBank/DDBJ whole genome shotgun (WGS) entry which is preliminary data.</text>
</comment>
<evidence type="ECO:0000313" key="1">
    <source>
        <dbReference type="EMBL" id="KAF7639508.1"/>
    </source>
</evidence>
<accession>A0A8T0A292</accession>
<name>A0A8T0A292_9BILA</name>
<keyword evidence="2" id="KW-1185">Reference proteome</keyword>
<dbReference type="AlphaFoldDB" id="A0A8T0A292"/>